<proteinExistence type="predicted"/>
<evidence type="ECO:0000313" key="1">
    <source>
        <dbReference type="EMBL" id="RHE39974.1"/>
    </source>
</evidence>
<comment type="caution">
    <text evidence="1">The sequence shown here is derived from an EMBL/GenBank/DDBJ whole genome shotgun (WGS) entry which is preliminary data.</text>
</comment>
<gene>
    <name evidence="1" type="ORF">DW740_09460</name>
</gene>
<evidence type="ECO:0000313" key="2">
    <source>
        <dbReference type="Proteomes" id="UP000283745"/>
    </source>
</evidence>
<organism evidence="1 2">
    <name type="scientific">Blautia obeum</name>
    <dbReference type="NCBI Taxonomy" id="40520"/>
    <lineage>
        <taxon>Bacteria</taxon>
        <taxon>Bacillati</taxon>
        <taxon>Bacillota</taxon>
        <taxon>Clostridia</taxon>
        <taxon>Lachnospirales</taxon>
        <taxon>Lachnospiraceae</taxon>
        <taxon>Blautia</taxon>
    </lineage>
</organism>
<name>A0A414J6A4_9FIRM</name>
<dbReference type="AlphaFoldDB" id="A0A414J6A4"/>
<reference evidence="1 2" key="1">
    <citation type="submission" date="2018-08" db="EMBL/GenBank/DDBJ databases">
        <title>A genome reference for cultivated species of the human gut microbiota.</title>
        <authorList>
            <person name="Zou Y."/>
            <person name="Xue W."/>
            <person name="Luo G."/>
        </authorList>
    </citation>
    <scope>NUCLEOTIDE SEQUENCE [LARGE SCALE GENOMIC DNA]</scope>
    <source>
        <strain evidence="1 2">AM28-23</strain>
    </source>
</reference>
<accession>A0A414J6A4</accession>
<dbReference type="EMBL" id="QSKF01000006">
    <property type="protein sequence ID" value="RHE39974.1"/>
    <property type="molecule type" value="Genomic_DNA"/>
</dbReference>
<sequence>MTRIINKLIRVFSGLLKTFGLETASEFGNTTALFALLKTWGKSAQLANAQTIHFFPITQPLRA</sequence>
<dbReference type="Proteomes" id="UP000283745">
    <property type="component" value="Unassembled WGS sequence"/>
</dbReference>
<protein>
    <submittedName>
        <fullName evidence="1">Uncharacterized protein</fullName>
    </submittedName>
</protein>